<gene>
    <name evidence="1" type="ORF">FAEPRAM212_00734</name>
</gene>
<comment type="caution">
    <text evidence="1">The sequence shown here is derived from an EMBL/GenBank/DDBJ whole genome shotgun (WGS) entry which is preliminary data.</text>
</comment>
<accession>A8S8E6</accession>
<proteinExistence type="predicted"/>
<protein>
    <submittedName>
        <fullName evidence="1">Uncharacterized protein</fullName>
    </submittedName>
</protein>
<name>A8S8E6_9FIRM</name>
<sequence length="35" mass="4027">MGAQSLHNNDCTGSFFILPLFLKKFKISLDFSFMK</sequence>
<reference evidence="1 2" key="2">
    <citation type="submission" date="2007-09" db="EMBL/GenBank/DDBJ databases">
        <authorList>
            <person name="Fulton L."/>
            <person name="Clifton S."/>
            <person name="Fulton B."/>
            <person name="Xu J."/>
            <person name="Minx P."/>
            <person name="Pepin K.H."/>
            <person name="Johnson M."/>
            <person name="Thiruvilangam P."/>
            <person name="Bhonagiri V."/>
            <person name="Nash W.E."/>
            <person name="Mardis E.R."/>
            <person name="Wilson R.K."/>
        </authorList>
    </citation>
    <scope>NUCLEOTIDE SEQUENCE [LARGE SCALE GENOMIC DNA]</scope>
    <source>
        <strain evidence="1 2">M21/2</strain>
    </source>
</reference>
<dbReference type="HOGENOM" id="CLU_3365054_0_0_9"/>
<evidence type="ECO:0000313" key="1">
    <source>
        <dbReference type="EMBL" id="EDP22490.1"/>
    </source>
</evidence>
<dbReference type="AlphaFoldDB" id="A8S8E6"/>
<dbReference type="EMBL" id="ABED02000019">
    <property type="protein sequence ID" value="EDP22490.1"/>
    <property type="molecule type" value="Genomic_DNA"/>
</dbReference>
<reference evidence="1 2" key="1">
    <citation type="submission" date="2007-09" db="EMBL/GenBank/DDBJ databases">
        <title>Draft genome sequence of Faecalibacterium prausnitzii M21/2.</title>
        <authorList>
            <person name="Sudarsanam P."/>
            <person name="Ley R."/>
            <person name="Guruge J."/>
            <person name="Turnbaugh P.J."/>
            <person name="Mahowald M."/>
            <person name="Liep D."/>
            <person name="Gordon J."/>
        </authorList>
    </citation>
    <scope>NUCLEOTIDE SEQUENCE [LARGE SCALE GENOMIC DNA]</scope>
    <source>
        <strain evidence="1 2">M21/2</strain>
    </source>
</reference>
<dbReference type="Proteomes" id="UP000005945">
    <property type="component" value="Unassembled WGS sequence"/>
</dbReference>
<organism evidence="1 2">
    <name type="scientific">Faecalibacterium prausnitzii M21/2</name>
    <dbReference type="NCBI Taxonomy" id="411485"/>
    <lineage>
        <taxon>Bacteria</taxon>
        <taxon>Bacillati</taxon>
        <taxon>Bacillota</taxon>
        <taxon>Clostridia</taxon>
        <taxon>Eubacteriales</taxon>
        <taxon>Oscillospiraceae</taxon>
        <taxon>Faecalibacterium</taxon>
    </lineage>
</organism>
<evidence type="ECO:0000313" key="2">
    <source>
        <dbReference type="Proteomes" id="UP000005945"/>
    </source>
</evidence>